<evidence type="ECO:0000256" key="6">
    <source>
        <dbReference type="SAM" id="Phobius"/>
    </source>
</evidence>
<gene>
    <name evidence="9" type="ORF">UFOPK2761_03038</name>
</gene>
<evidence type="ECO:0000259" key="8">
    <source>
        <dbReference type="Pfam" id="PF10708"/>
    </source>
</evidence>
<dbReference type="InterPro" id="IPR051791">
    <property type="entry name" value="Pra-immunoreactive"/>
</dbReference>
<keyword evidence="5 6" id="KW-0472">Membrane</keyword>
<keyword evidence="2" id="KW-1003">Cell membrane</keyword>
<evidence type="ECO:0000256" key="4">
    <source>
        <dbReference type="ARBA" id="ARBA00022989"/>
    </source>
</evidence>
<evidence type="ECO:0000256" key="3">
    <source>
        <dbReference type="ARBA" id="ARBA00022692"/>
    </source>
</evidence>
<feature type="domain" description="DUF2510" evidence="8">
    <location>
        <begin position="6"/>
        <end position="34"/>
    </location>
</feature>
<dbReference type="EMBL" id="CAEZYQ010000033">
    <property type="protein sequence ID" value="CAB4765811.1"/>
    <property type="molecule type" value="Genomic_DNA"/>
</dbReference>
<dbReference type="GO" id="GO:0005886">
    <property type="term" value="C:plasma membrane"/>
    <property type="evidence" value="ECO:0007669"/>
    <property type="project" value="UniProtKB-SubCell"/>
</dbReference>
<keyword evidence="4 6" id="KW-1133">Transmembrane helix</keyword>
<evidence type="ECO:0000259" key="7">
    <source>
        <dbReference type="Pfam" id="PF06271"/>
    </source>
</evidence>
<feature type="transmembrane region" description="Helical" evidence="6">
    <location>
        <begin position="179"/>
        <end position="205"/>
    </location>
</feature>
<reference evidence="9" key="1">
    <citation type="submission" date="2020-05" db="EMBL/GenBank/DDBJ databases">
        <authorList>
            <person name="Chiriac C."/>
            <person name="Salcher M."/>
            <person name="Ghai R."/>
            <person name="Kavagutti S V."/>
        </authorList>
    </citation>
    <scope>NUCLEOTIDE SEQUENCE</scope>
</reference>
<feature type="transmembrane region" description="Helical" evidence="6">
    <location>
        <begin position="61"/>
        <end position="84"/>
    </location>
</feature>
<organism evidence="9">
    <name type="scientific">freshwater metagenome</name>
    <dbReference type="NCBI Taxonomy" id="449393"/>
    <lineage>
        <taxon>unclassified sequences</taxon>
        <taxon>metagenomes</taxon>
        <taxon>ecological metagenomes</taxon>
    </lineage>
</organism>
<evidence type="ECO:0000313" key="9">
    <source>
        <dbReference type="EMBL" id="CAB4765811.1"/>
    </source>
</evidence>
<sequence length="229" mass="24332">MTAPQGWYPDPAGGAGLRWYDGEQWTGYAAPPASDALGSASATAVPTAPDGRPLAGWGSRLGAYVIDSLVVGAVATVLGIPWWIQVVREYATFLDELTTAAEAGRSSSVSSLDLYADIAGPLVVLTVITLLVGLVYHAAQLRGRSSTLGMRAVGVEVSTWEPRSGPLPWRVVMVRWATFYGVGILSVVPFLGWLVSLYVILAGLWPLWDGRRQGLHDKAAGTVVVRSRA</sequence>
<accession>A0A6J6V119</accession>
<dbReference type="InterPro" id="IPR018929">
    <property type="entry name" value="DUF2510"/>
</dbReference>
<dbReference type="PANTHER" id="PTHR36115:SF6">
    <property type="entry name" value="PROLINE-RICH ANTIGEN HOMOLOG"/>
    <property type="match status" value="1"/>
</dbReference>
<proteinExistence type="predicted"/>
<comment type="subcellular location">
    <subcellularLocation>
        <location evidence="1">Cell membrane</location>
        <topology evidence="1">Multi-pass membrane protein</topology>
    </subcellularLocation>
</comment>
<feature type="domain" description="RDD" evidence="7">
    <location>
        <begin position="54"/>
        <end position="221"/>
    </location>
</feature>
<dbReference type="AlphaFoldDB" id="A0A6J6V119"/>
<evidence type="ECO:0000256" key="2">
    <source>
        <dbReference type="ARBA" id="ARBA00022475"/>
    </source>
</evidence>
<feature type="transmembrane region" description="Helical" evidence="6">
    <location>
        <begin position="118"/>
        <end position="139"/>
    </location>
</feature>
<dbReference type="Pfam" id="PF06271">
    <property type="entry name" value="RDD"/>
    <property type="match status" value="1"/>
</dbReference>
<name>A0A6J6V119_9ZZZZ</name>
<evidence type="ECO:0000256" key="1">
    <source>
        <dbReference type="ARBA" id="ARBA00004651"/>
    </source>
</evidence>
<keyword evidence="3 6" id="KW-0812">Transmembrane</keyword>
<dbReference type="InterPro" id="IPR010432">
    <property type="entry name" value="RDD"/>
</dbReference>
<dbReference type="PANTHER" id="PTHR36115">
    <property type="entry name" value="PROLINE-RICH ANTIGEN HOMOLOG-RELATED"/>
    <property type="match status" value="1"/>
</dbReference>
<dbReference type="Pfam" id="PF10708">
    <property type="entry name" value="DUF2510"/>
    <property type="match status" value="1"/>
</dbReference>
<protein>
    <submittedName>
        <fullName evidence="9">Unannotated protein</fullName>
    </submittedName>
</protein>
<evidence type="ECO:0000256" key="5">
    <source>
        <dbReference type="ARBA" id="ARBA00023136"/>
    </source>
</evidence>